<sequence>MSQELQPGDRLWWVPRYHNGHESRWRAVVLVGEGYARLDNGCHVPLTPDAHGAYPAQGGHGTAWASPQQVGGLAAIFRGAEGCSDIDIDIEGDGPTIALNVGDQYACRIVACWNACEGISTEDLERYYNTGSGIDEAIENASLRDQLAIQKQRDQLLAALEKAVAQLDNSNGEIIGDYDGDAELISEMRAAIAAAKAGA</sequence>
<proteinExistence type="predicted"/>
<gene>
    <name evidence="1" type="ORF">N8I74_10885</name>
</gene>
<keyword evidence="2" id="KW-1185">Reference proteome</keyword>
<evidence type="ECO:0000313" key="2">
    <source>
        <dbReference type="Proteomes" id="UP001061302"/>
    </source>
</evidence>
<protein>
    <submittedName>
        <fullName evidence="1">Uncharacterized protein</fullName>
    </submittedName>
</protein>
<dbReference type="Proteomes" id="UP001061302">
    <property type="component" value="Chromosome"/>
</dbReference>
<name>A0ABY6DHM8_9NEIS</name>
<evidence type="ECO:0000313" key="1">
    <source>
        <dbReference type="EMBL" id="UXY13827.1"/>
    </source>
</evidence>
<accession>A0ABY6DHM8</accession>
<dbReference type="RefSeq" id="WP_263123097.1">
    <property type="nucleotide sequence ID" value="NZ_CP106753.1"/>
</dbReference>
<dbReference type="EMBL" id="CP106753">
    <property type="protein sequence ID" value="UXY13827.1"/>
    <property type="molecule type" value="Genomic_DNA"/>
</dbReference>
<reference evidence="1" key="1">
    <citation type="submission" date="2022-10" db="EMBL/GenBank/DDBJ databases">
        <title>Chitiniphilus purpureus sp. nov., a novel chitin-degrading bacterium isolated from crawfish pond sediment.</title>
        <authorList>
            <person name="Li K."/>
        </authorList>
    </citation>
    <scope>NUCLEOTIDE SEQUENCE</scope>
    <source>
        <strain evidence="1">CD1</strain>
    </source>
</reference>
<organism evidence="1 2">
    <name type="scientific">Chitiniphilus purpureus</name>
    <dbReference type="NCBI Taxonomy" id="2981137"/>
    <lineage>
        <taxon>Bacteria</taxon>
        <taxon>Pseudomonadati</taxon>
        <taxon>Pseudomonadota</taxon>
        <taxon>Betaproteobacteria</taxon>
        <taxon>Neisseriales</taxon>
        <taxon>Chitinibacteraceae</taxon>
        <taxon>Chitiniphilus</taxon>
    </lineage>
</organism>